<sequence length="256" mass="29112">MLRHMEDREGIRDSQHSFTKDKSCLTSLVAFYNGVTTSVDKERAMDFIYLDFCKACDVVPYNILLSKLERHRFDGWTVQWTRNWLAGRIQRVVVNGLMSRWKEVTSAVPQGSVLGPGLFNIFINYIDSGIKCTLSKFANDTKMCGVIDMLKGWDAIQRDLDKLERWACANLMKFNKAKCKVLRLGRDNPHYQYRLGDNVIESSPAEKDLGVLVDEKMDMSQQCALAAQKANCILSCIKRSMASRLSKSFSPSTLLS</sequence>
<proteinExistence type="predicted"/>
<feature type="domain" description="Reverse transcriptase" evidence="1">
    <location>
        <begin position="1"/>
        <end position="213"/>
    </location>
</feature>
<name>A0A2I0TAU9_LIMLA</name>
<dbReference type="InterPro" id="IPR000477">
    <property type="entry name" value="RT_dom"/>
</dbReference>
<keyword evidence="2" id="KW-0548">Nucleotidyltransferase</keyword>
<dbReference type="EMBL" id="KZ513721">
    <property type="protein sequence ID" value="PKU30924.1"/>
    <property type="molecule type" value="Genomic_DNA"/>
</dbReference>
<accession>A0A2I0TAU9</accession>
<keyword evidence="3" id="KW-1185">Reference proteome</keyword>
<dbReference type="Proteomes" id="UP000233556">
    <property type="component" value="Unassembled WGS sequence"/>
</dbReference>
<evidence type="ECO:0000259" key="1">
    <source>
        <dbReference type="PROSITE" id="PS50878"/>
    </source>
</evidence>
<reference evidence="3" key="2">
    <citation type="submission" date="2017-12" db="EMBL/GenBank/DDBJ databases">
        <title>Genome sequence of the Bar-tailed Godwit (Limosa lapponica baueri).</title>
        <authorList>
            <person name="Lima N.C.B."/>
            <person name="Parody-Merino A.M."/>
            <person name="Battley P.F."/>
            <person name="Fidler A.E."/>
            <person name="Prosdocimi F."/>
        </authorList>
    </citation>
    <scope>NUCLEOTIDE SEQUENCE [LARGE SCALE GENOMIC DNA]</scope>
</reference>
<gene>
    <name evidence="2" type="ORF">llap_18772</name>
</gene>
<dbReference type="AlphaFoldDB" id="A0A2I0TAU9"/>
<dbReference type="OrthoDB" id="416454at2759"/>
<dbReference type="PANTHER" id="PTHR33332">
    <property type="entry name" value="REVERSE TRANSCRIPTASE DOMAIN-CONTAINING PROTEIN"/>
    <property type="match status" value="1"/>
</dbReference>
<dbReference type="GO" id="GO:0003964">
    <property type="term" value="F:RNA-directed DNA polymerase activity"/>
    <property type="evidence" value="ECO:0007669"/>
    <property type="project" value="UniProtKB-KW"/>
</dbReference>
<evidence type="ECO:0000313" key="2">
    <source>
        <dbReference type="EMBL" id="PKU30924.1"/>
    </source>
</evidence>
<dbReference type="Pfam" id="PF00078">
    <property type="entry name" value="RVT_1"/>
    <property type="match status" value="1"/>
</dbReference>
<keyword evidence="2" id="KW-0695">RNA-directed DNA polymerase</keyword>
<reference evidence="3" key="1">
    <citation type="submission" date="2017-11" db="EMBL/GenBank/DDBJ databases">
        <authorList>
            <person name="Lima N.C."/>
            <person name="Parody-Merino A.M."/>
            <person name="Battley P.F."/>
            <person name="Fidler A.E."/>
            <person name="Prosdocimi F."/>
        </authorList>
    </citation>
    <scope>NUCLEOTIDE SEQUENCE [LARGE SCALE GENOMIC DNA]</scope>
</reference>
<protein>
    <submittedName>
        <fullName evidence="2">Rna-directed dna polymerase from mobile element jockey-like</fullName>
    </submittedName>
</protein>
<dbReference type="PROSITE" id="PS50878">
    <property type="entry name" value="RT_POL"/>
    <property type="match status" value="1"/>
</dbReference>
<organism evidence="2 3">
    <name type="scientific">Limosa lapponica baueri</name>
    <dbReference type="NCBI Taxonomy" id="1758121"/>
    <lineage>
        <taxon>Eukaryota</taxon>
        <taxon>Metazoa</taxon>
        <taxon>Chordata</taxon>
        <taxon>Craniata</taxon>
        <taxon>Vertebrata</taxon>
        <taxon>Euteleostomi</taxon>
        <taxon>Archelosauria</taxon>
        <taxon>Archosauria</taxon>
        <taxon>Dinosauria</taxon>
        <taxon>Saurischia</taxon>
        <taxon>Theropoda</taxon>
        <taxon>Coelurosauria</taxon>
        <taxon>Aves</taxon>
        <taxon>Neognathae</taxon>
        <taxon>Neoaves</taxon>
        <taxon>Charadriiformes</taxon>
        <taxon>Scolopacidae</taxon>
        <taxon>Limosa</taxon>
    </lineage>
</organism>
<keyword evidence="2" id="KW-0808">Transferase</keyword>
<evidence type="ECO:0000313" key="3">
    <source>
        <dbReference type="Proteomes" id="UP000233556"/>
    </source>
</evidence>